<reference evidence="1" key="1">
    <citation type="submission" date="2022-07" db="EMBL/GenBank/DDBJ databases">
        <title>The genome of Lyophyllum shimeji provides insight into the initial evolution of ectomycorrhizal fungal genome.</title>
        <authorList>
            <person name="Kobayashi Y."/>
            <person name="Shibata T."/>
            <person name="Hirakawa H."/>
            <person name="Shigenobu S."/>
            <person name="Nishiyama T."/>
            <person name="Yamada A."/>
            <person name="Hasebe M."/>
            <person name="Kawaguchi M."/>
        </authorList>
    </citation>
    <scope>NUCLEOTIDE SEQUENCE</scope>
    <source>
        <strain evidence="1">AT787</strain>
    </source>
</reference>
<protein>
    <submittedName>
        <fullName evidence="1">Uncharacterized protein</fullName>
    </submittedName>
</protein>
<dbReference type="EMBL" id="BRPK01000019">
    <property type="protein sequence ID" value="GLB44941.1"/>
    <property type="molecule type" value="Genomic_DNA"/>
</dbReference>
<name>A0A9P3Q1F5_LYOSH</name>
<keyword evidence="2" id="KW-1185">Reference proteome</keyword>
<organism evidence="1 2">
    <name type="scientific">Lyophyllum shimeji</name>
    <name type="common">Hon-shimeji</name>
    <name type="synonym">Tricholoma shimeji</name>
    <dbReference type="NCBI Taxonomy" id="47721"/>
    <lineage>
        <taxon>Eukaryota</taxon>
        <taxon>Fungi</taxon>
        <taxon>Dikarya</taxon>
        <taxon>Basidiomycota</taxon>
        <taxon>Agaricomycotina</taxon>
        <taxon>Agaricomycetes</taxon>
        <taxon>Agaricomycetidae</taxon>
        <taxon>Agaricales</taxon>
        <taxon>Tricholomatineae</taxon>
        <taxon>Lyophyllaceae</taxon>
        <taxon>Lyophyllum</taxon>
    </lineage>
</organism>
<accession>A0A9P3Q1F5</accession>
<dbReference type="AlphaFoldDB" id="A0A9P3Q1F5"/>
<comment type="caution">
    <text evidence="1">The sequence shown here is derived from an EMBL/GenBank/DDBJ whole genome shotgun (WGS) entry which is preliminary data.</text>
</comment>
<gene>
    <name evidence="1" type="ORF">LshimejAT787_1900190</name>
</gene>
<evidence type="ECO:0000313" key="1">
    <source>
        <dbReference type="EMBL" id="GLB44941.1"/>
    </source>
</evidence>
<sequence>MLPEPQPLCATTAGGHCFVGHRDANRHGHPREVNARSACVCRVRLGATASYRPTVHTDTMNCNSANTYDAGDGAFKQ</sequence>
<evidence type="ECO:0000313" key="2">
    <source>
        <dbReference type="Proteomes" id="UP001063166"/>
    </source>
</evidence>
<dbReference type="Proteomes" id="UP001063166">
    <property type="component" value="Unassembled WGS sequence"/>
</dbReference>
<proteinExistence type="predicted"/>